<dbReference type="PATRIC" id="fig|251221.4.peg.598"/>
<dbReference type="InParanoid" id="Q7NN27"/>
<feature type="region of interest" description="Disordered" evidence="1">
    <location>
        <begin position="36"/>
        <end position="69"/>
    </location>
</feature>
<dbReference type="eggNOG" id="COG1611">
    <property type="taxonomic scope" value="Bacteria"/>
</dbReference>
<dbReference type="OrthoDB" id="3035174at2"/>
<accession>Q7NN27</accession>
<evidence type="ECO:0000313" key="3">
    <source>
        <dbReference type="Proteomes" id="UP000000557"/>
    </source>
</evidence>
<dbReference type="HOGENOM" id="CLU_1068577_0_0_3"/>
<keyword evidence="3" id="KW-1185">Reference proteome</keyword>
<dbReference type="AlphaFoldDB" id="Q7NN27"/>
<protein>
    <submittedName>
        <fullName evidence="2">Gll0587 protein</fullName>
    </submittedName>
</protein>
<sequence>MTEIRYELEWTPSLWTIAVGHGDSRSMTEVRRKVGNRRDANAADSDARVDHRSLKDQGVDDRPDITSGEQHQAVNLLTVNRFYTGVGSTDPPPDVAALVMTVAQHLAGEGMVVRTGHDKGTDAAFAAGAAPGTREVYVPHSGAGGYRDGLVVCDPETIVRAARLAASVHPHWKTYNNFQRRAHTRRVFQLLGEDLNSPSAYVICFVPEDGDGKVQGSARTVLALAQVKRIECYNLAELQTRTRFRQRLEEIAFQGEGRQG</sequence>
<dbReference type="EnsemblBacteria" id="BAC88528">
    <property type="protein sequence ID" value="BAC88528"/>
    <property type="gene ID" value="BAC88528"/>
</dbReference>
<dbReference type="EMBL" id="BA000045">
    <property type="protein sequence ID" value="BAC88528.1"/>
    <property type="molecule type" value="Genomic_DNA"/>
</dbReference>
<reference evidence="2 3" key="2">
    <citation type="journal article" date="2003" name="DNA Res.">
        <title>Complete genome structure of Gloeobacter violaceus PCC 7421, a cyanobacterium that lacks thylakoids (supplement).</title>
        <authorList>
            <person name="Nakamura Y."/>
            <person name="Kaneko T."/>
            <person name="Sato S."/>
            <person name="Mimuro M."/>
            <person name="Miyashita H."/>
            <person name="Tsuchiya T."/>
            <person name="Sasamoto S."/>
            <person name="Watanabe A."/>
            <person name="Kawashima K."/>
            <person name="Kishida Y."/>
            <person name="Kiyokawa C."/>
            <person name="Kohara M."/>
            <person name="Matsumoto M."/>
            <person name="Matsuno A."/>
            <person name="Nakazaki N."/>
            <person name="Shimpo S."/>
            <person name="Takeuchi C."/>
            <person name="Yamada M."/>
            <person name="Tabata S."/>
        </authorList>
    </citation>
    <scope>NUCLEOTIDE SEQUENCE [LARGE SCALE GENOMIC DNA]</scope>
    <source>
        <strain evidence="3">ATCC 29082 / PCC 7421</strain>
    </source>
</reference>
<name>Q7NN27_GLOVI</name>
<organism evidence="2 3">
    <name type="scientific">Gloeobacter violaceus (strain ATCC 29082 / PCC 7421)</name>
    <dbReference type="NCBI Taxonomy" id="251221"/>
    <lineage>
        <taxon>Bacteria</taxon>
        <taxon>Bacillati</taxon>
        <taxon>Cyanobacteriota</taxon>
        <taxon>Cyanophyceae</taxon>
        <taxon>Gloeobacterales</taxon>
        <taxon>Gloeobacteraceae</taxon>
        <taxon>Gloeobacter</taxon>
    </lineage>
</organism>
<evidence type="ECO:0000313" key="2">
    <source>
        <dbReference type="EMBL" id="BAC88528.1"/>
    </source>
</evidence>
<proteinExistence type="predicted"/>
<evidence type="ECO:0000256" key="1">
    <source>
        <dbReference type="SAM" id="MobiDB-lite"/>
    </source>
</evidence>
<dbReference type="Proteomes" id="UP000000557">
    <property type="component" value="Chromosome"/>
</dbReference>
<feature type="compositionally biased region" description="Basic and acidic residues" evidence="1">
    <location>
        <begin position="36"/>
        <end position="64"/>
    </location>
</feature>
<dbReference type="STRING" id="251221.gene:10758061"/>
<reference evidence="2 3" key="1">
    <citation type="journal article" date="2003" name="DNA Res.">
        <title>Complete genome structure of Gloeobacter violaceus PCC 7421, a cyanobacterium that lacks thylakoids.</title>
        <authorList>
            <person name="Nakamura Y."/>
            <person name="Kaneko T."/>
            <person name="Sato S."/>
            <person name="Mimuro M."/>
            <person name="Miyashita H."/>
            <person name="Tsuchiya T."/>
            <person name="Sasamoto S."/>
            <person name="Watanabe A."/>
            <person name="Kawashima K."/>
            <person name="Kishida Y."/>
            <person name="Kiyokawa C."/>
            <person name="Kohara M."/>
            <person name="Matsumoto M."/>
            <person name="Matsuno A."/>
            <person name="Nakazaki N."/>
            <person name="Shimpo S."/>
            <person name="Takeuchi C."/>
            <person name="Yamada M."/>
            <person name="Tabata S."/>
        </authorList>
    </citation>
    <scope>NUCLEOTIDE SEQUENCE [LARGE SCALE GENOMIC DNA]</scope>
    <source>
        <strain evidence="3">ATCC 29082 / PCC 7421</strain>
    </source>
</reference>
<gene>
    <name evidence="2" type="ordered locus">gll0587</name>
</gene>
<dbReference type="KEGG" id="gvi:gll0587"/>